<dbReference type="SUPFAM" id="SSF51735">
    <property type="entry name" value="NAD(P)-binding Rossmann-fold domains"/>
    <property type="match status" value="1"/>
</dbReference>
<dbReference type="GO" id="GO:0016491">
    <property type="term" value="F:oxidoreductase activity"/>
    <property type="evidence" value="ECO:0007669"/>
    <property type="project" value="UniProtKB-KW"/>
</dbReference>
<dbReference type="Gene3D" id="3.40.50.720">
    <property type="entry name" value="NAD(P)-binding Rossmann-like Domain"/>
    <property type="match status" value="1"/>
</dbReference>
<keyword evidence="2" id="KW-0560">Oxidoreductase</keyword>
<reference evidence="7 8" key="1">
    <citation type="submission" date="2016-06" db="EMBL/GenBank/DDBJ databases">
        <title>Complete genome sequences of Bordetella bronchialis and Bordetella flabilis.</title>
        <authorList>
            <person name="LiPuma J.J."/>
            <person name="Spilker T."/>
        </authorList>
    </citation>
    <scope>NUCLEOTIDE SEQUENCE [LARGE SCALE GENOMIC DNA]</scope>
    <source>
        <strain evidence="6 8">AU17976</strain>
        <strain evidence="5 7">AU3182</strain>
    </source>
</reference>
<keyword evidence="7" id="KW-1185">Reference proteome</keyword>
<dbReference type="SMART" id="SM00822">
    <property type="entry name" value="PKS_KR"/>
    <property type="match status" value="1"/>
</dbReference>
<feature type="domain" description="Ketoreductase" evidence="4">
    <location>
        <begin position="9"/>
        <end position="205"/>
    </location>
</feature>
<dbReference type="InterPro" id="IPR036291">
    <property type="entry name" value="NAD(P)-bd_dom_sf"/>
</dbReference>
<dbReference type="STRING" id="463025.BAU08_24710"/>
<evidence type="ECO:0000313" key="5">
    <source>
        <dbReference type="EMBL" id="ANN68979.1"/>
    </source>
</evidence>
<dbReference type="InterPro" id="IPR002347">
    <property type="entry name" value="SDR_fam"/>
</dbReference>
<dbReference type="Proteomes" id="UP000092213">
    <property type="component" value="Chromosome"/>
</dbReference>
<dbReference type="PANTHER" id="PTHR24321">
    <property type="entry name" value="DEHYDROGENASES, SHORT CHAIN"/>
    <property type="match status" value="1"/>
</dbReference>
<evidence type="ECO:0000259" key="4">
    <source>
        <dbReference type="SMART" id="SM00822"/>
    </source>
</evidence>
<evidence type="ECO:0000313" key="6">
    <source>
        <dbReference type="EMBL" id="ANN74128.1"/>
    </source>
</evidence>
<protein>
    <recommendedName>
        <fullName evidence="4">Ketoreductase domain-containing protein</fullName>
    </recommendedName>
</protein>
<accession>A0A193FPF9</accession>
<keyword evidence="3" id="KW-0520">NAD</keyword>
<dbReference type="RefSeq" id="WP_066356611.1">
    <property type="nucleotide sequence ID" value="NZ_CBCSFJ010000002.1"/>
</dbReference>
<evidence type="ECO:0000313" key="7">
    <source>
        <dbReference type="Proteomes" id="UP000091897"/>
    </source>
</evidence>
<evidence type="ECO:0000256" key="1">
    <source>
        <dbReference type="ARBA" id="ARBA00006484"/>
    </source>
</evidence>
<organism evidence="6 8">
    <name type="scientific">Bordetella bronchialis</name>
    <dbReference type="NCBI Taxonomy" id="463025"/>
    <lineage>
        <taxon>Bacteria</taxon>
        <taxon>Pseudomonadati</taxon>
        <taxon>Pseudomonadota</taxon>
        <taxon>Betaproteobacteria</taxon>
        <taxon>Burkholderiales</taxon>
        <taxon>Alcaligenaceae</taxon>
        <taxon>Bordetella</taxon>
    </lineage>
</organism>
<dbReference type="KEGG" id="bbro:BAU06_24140"/>
<dbReference type="EMBL" id="CP016170">
    <property type="protein sequence ID" value="ANN68979.1"/>
    <property type="molecule type" value="Genomic_DNA"/>
</dbReference>
<dbReference type="PANTHER" id="PTHR24321:SF8">
    <property type="entry name" value="ESTRADIOL 17-BETA-DEHYDROGENASE 8-RELATED"/>
    <property type="match status" value="1"/>
</dbReference>
<dbReference type="CDD" id="cd05233">
    <property type="entry name" value="SDR_c"/>
    <property type="match status" value="1"/>
</dbReference>
<dbReference type="EMBL" id="CP016171">
    <property type="protein sequence ID" value="ANN74128.1"/>
    <property type="molecule type" value="Genomic_DNA"/>
</dbReference>
<evidence type="ECO:0000256" key="2">
    <source>
        <dbReference type="ARBA" id="ARBA00023002"/>
    </source>
</evidence>
<dbReference type="AlphaFoldDB" id="A0A193FPF9"/>
<dbReference type="FunFam" id="3.40.50.720:FF:000084">
    <property type="entry name" value="Short-chain dehydrogenase reductase"/>
    <property type="match status" value="1"/>
</dbReference>
<name>A0A193FPF9_9BORD</name>
<dbReference type="InterPro" id="IPR057326">
    <property type="entry name" value="KR_dom"/>
</dbReference>
<dbReference type="PRINTS" id="PR00080">
    <property type="entry name" value="SDRFAMILY"/>
</dbReference>
<dbReference type="PROSITE" id="PS00061">
    <property type="entry name" value="ADH_SHORT"/>
    <property type="match status" value="1"/>
</dbReference>
<sequence>MAQREQGHRVVLLTGAGGGIGSAIALALAGQGWRVVLTDRDPAMLDGLRRQCDASMLGAETLRLDVTREQEVADAVRHVVERHGRLDGVVSNAGVPGAVLPIADYPLDMYTRTMAVNATGTFLVLKHGLPALRRGGDGSFVAVASTSSIRGRARLAAYVASKHAVLGLVRSAALETVGSGVRVNAVLPGPTRTAMIDAIDAMAQGRAGPPGAGPPAANARGAIQRAVAAPYGEPADVAQAVAFLLSPASRHMNGAELVVDGGSTLA</sequence>
<comment type="similarity">
    <text evidence="1">Belongs to the short-chain dehydrogenases/reductases (SDR) family.</text>
</comment>
<dbReference type="Proteomes" id="UP000091897">
    <property type="component" value="Chromosome"/>
</dbReference>
<dbReference type="PRINTS" id="PR00081">
    <property type="entry name" value="GDHRDH"/>
</dbReference>
<proteinExistence type="inferred from homology"/>
<evidence type="ECO:0000313" key="8">
    <source>
        <dbReference type="Proteomes" id="UP000092213"/>
    </source>
</evidence>
<dbReference type="OrthoDB" id="9806974at2"/>
<dbReference type="Pfam" id="PF13561">
    <property type="entry name" value="adh_short_C2"/>
    <property type="match status" value="1"/>
</dbReference>
<gene>
    <name evidence="5" type="ORF">BAU06_24140</name>
    <name evidence="6" type="ORF">BAU08_24710</name>
</gene>
<evidence type="ECO:0000256" key="3">
    <source>
        <dbReference type="ARBA" id="ARBA00023027"/>
    </source>
</evidence>
<dbReference type="InterPro" id="IPR020904">
    <property type="entry name" value="Sc_DH/Rdtase_CS"/>
</dbReference>